<keyword evidence="4 5" id="KW-0539">Nucleus</keyword>
<dbReference type="AlphaFoldDB" id="A0A0C3QN83"/>
<gene>
    <name evidence="7" type="ORF">M407DRAFT_21365</name>
</gene>
<organism evidence="7 8">
    <name type="scientific">Tulasnella calospora MUT 4182</name>
    <dbReference type="NCBI Taxonomy" id="1051891"/>
    <lineage>
        <taxon>Eukaryota</taxon>
        <taxon>Fungi</taxon>
        <taxon>Dikarya</taxon>
        <taxon>Basidiomycota</taxon>
        <taxon>Agaricomycotina</taxon>
        <taxon>Agaricomycetes</taxon>
        <taxon>Cantharellales</taxon>
        <taxon>Tulasnellaceae</taxon>
        <taxon>Tulasnella</taxon>
    </lineage>
</organism>
<dbReference type="EMBL" id="KN822982">
    <property type="protein sequence ID" value="KIO29466.1"/>
    <property type="molecule type" value="Genomic_DNA"/>
</dbReference>
<comment type="subcellular location">
    <subcellularLocation>
        <location evidence="1 5">Nucleus</location>
    </subcellularLocation>
</comment>
<evidence type="ECO:0000256" key="4">
    <source>
        <dbReference type="ARBA" id="ARBA00023242"/>
    </source>
</evidence>
<dbReference type="GO" id="GO:0005634">
    <property type="term" value="C:nucleus"/>
    <property type="evidence" value="ECO:0007669"/>
    <property type="project" value="UniProtKB-SubCell"/>
</dbReference>
<dbReference type="GO" id="GO:0042254">
    <property type="term" value="P:ribosome biogenesis"/>
    <property type="evidence" value="ECO:0007669"/>
    <property type="project" value="UniProtKB-KW"/>
</dbReference>
<reference evidence="8" key="2">
    <citation type="submission" date="2015-01" db="EMBL/GenBank/DDBJ databases">
        <title>Evolutionary Origins and Diversification of the Mycorrhizal Mutualists.</title>
        <authorList>
            <consortium name="DOE Joint Genome Institute"/>
            <consortium name="Mycorrhizal Genomics Consortium"/>
            <person name="Kohler A."/>
            <person name="Kuo A."/>
            <person name="Nagy L.G."/>
            <person name="Floudas D."/>
            <person name="Copeland A."/>
            <person name="Barry K.W."/>
            <person name="Cichocki N."/>
            <person name="Veneault-Fourrey C."/>
            <person name="LaButti K."/>
            <person name="Lindquist E.A."/>
            <person name="Lipzen A."/>
            <person name="Lundell T."/>
            <person name="Morin E."/>
            <person name="Murat C."/>
            <person name="Riley R."/>
            <person name="Ohm R."/>
            <person name="Sun H."/>
            <person name="Tunlid A."/>
            <person name="Henrissat B."/>
            <person name="Grigoriev I.V."/>
            <person name="Hibbett D.S."/>
            <person name="Martin F."/>
        </authorList>
    </citation>
    <scope>NUCLEOTIDE SEQUENCE [LARGE SCALE GENOMIC DNA]</scope>
    <source>
        <strain evidence="8">MUT 4182</strain>
    </source>
</reference>
<evidence type="ECO:0000256" key="5">
    <source>
        <dbReference type="RuleBase" id="RU364132"/>
    </source>
</evidence>
<reference evidence="7 8" key="1">
    <citation type="submission" date="2014-04" db="EMBL/GenBank/DDBJ databases">
        <authorList>
            <consortium name="DOE Joint Genome Institute"/>
            <person name="Kuo A."/>
            <person name="Girlanda M."/>
            <person name="Perotto S."/>
            <person name="Kohler A."/>
            <person name="Nagy L.G."/>
            <person name="Floudas D."/>
            <person name="Copeland A."/>
            <person name="Barry K.W."/>
            <person name="Cichocki N."/>
            <person name="Veneault-Fourrey C."/>
            <person name="LaButti K."/>
            <person name="Lindquist E.A."/>
            <person name="Lipzen A."/>
            <person name="Lundell T."/>
            <person name="Morin E."/>
            <person name="Murat C."/>
            <person name="Sun H."/>
            <person name="Tunlid A."/>
            <person name="Henrissat B."/>
            <person name="Grigoriev I.V."/>
            <person name="Hibbett D.S."/>
            <person name="Martin F."/>
            <person name="Nordberg H.P."/>
            <person name="Cantor M.N."/>
            <person name="Hua S.X."/>
        </authorList>
    </citation>
    <scope>NUCLEOTIDE SEQUENCE [LARGE SCALE GENOMIC DNA]</scope>
    <source>
        <strain evidence="7 8">MUT 4182</strain>
    </source>
</reference>
<comment type="similarity">
    <text evidence="2 5">Belongs to the RRS1 family.</text>
</comment>
<comment type="function">
    <text evidence="5">Involved in ribosomal large subunit assembly.</text>
</comment>
<accession>A0A0C3QN83</accession>
<name>A0A0C3QN83_9AGAM</name>
<dbReference type="STRING" id="1051891.A0A0C3QN83"/>
<dbReference type="HOGENOM" id="CLU_065163_1_0_1"/>
<proteinExistence type="inferred from homology"/>
<evidence type="ECO:0000256" key="2">
    <source>
        <dbReference type="ARBA" id="ARBA00010077"/>
    </source>
</evidence>
<dbReference type="InterPro" id="IPR007023">
    <property type="entry name" value="Ribosom_reg"/>
</dbReference>
<protein>
    <recommendedName>
        <fullName evidence="5">Ribosome biogenesis regulatory protein</fullName>
    </recommendedName>
</protein>
<keyword evidence="3 5" id="KW-0690">Ribosome biogenesis</keyword>
<dbReference type="Pfam" id="PF04939">
    <property type="entry name" value="RRS1"/>
    <property type="match status" value="1"/>
</dbReference>
<sequence>MDLSAVVAQQTAAQAAKYKSVAVEKEIPLEADVGLLTIIDPNPIDAEAYQADREVHLQALARDGVQALLAQVFALPTKSSIHGPLAILPQPTTKLPRAKPLPKPRMLTKWEKFANAKGISHRKRINKVWDEEKKEWVARWGYRGKNKEAEQQWLHEIPANKPADYDPRAEARKARKERKDKNELAKQKNLEYNARMQAKRDVIDRSVARSRMSTASMGKFDKTLEGEKKPRGVKRKFAPNEASSTEKERSMALISKLDGKPVSKKARIDPRPNPGRTEDVLNVRKAVKFASRGAGSLALGRSLEKPKKRTMSKTSRKKMGGRH</sequence>
<feature type="compositionally biased region" description="Basic residues" evidence="6">
    <location>
        <begin position="306"/>
        <end position="323"/>
    </location>
</feature>
<evidence type="ECO:0000313" key="7">
    <source>
        <dbReference type="EMBL" id="KIO29466.1"/>
    </source>
</evidence>
<dbReference type="Proteomes" id="UP000054248">
    <property type="component" value="Unassembled WGS sequence"/>
</dbReference>
<feature type="region of interest" description="Disordered" evidence="6">
    <location>
        <begin position="223"/>
        <end position="323"/>
    </location>
</feature>
<evidence type="ECO:0000256" key="6">
    <source>
        <dbReference type="SAM" id="MobiDB-lite"/>
    </source>
</evidence>
<feature type="region of interest" description="Disordered" evidence="6">
    <location>
        <begin position="157"/>
        <end position="188"/>
    </location>
</feature>
<evidence type="ECO:0000256" key="1">
    <source>
        <dbReference type="ARBA" id="ARBA00004123"/>
    </source>
</evidence>
<feature type="compositionally biased region" description="Basic and acidic residues" evidence="6">
    <location>
        <begin position="163"/>
        <end position="188"/>
    </location>
</feature>
<evidence type="ECO:0000313" key="8">
    <source>
        <dbReference type="Proteomes" id="UP000054248"/>
    </source>
</evidence>
<keyword evidence="8" id="KW-1185">Reference proteome</keyword>
<evidence type="ECO:0000256" key="3">
    <source>
        <dbReference type="ARBA" id="ARBA00022517"/>
    </source>
</evidence>
<feature type="compositionally biased region" description="Basic and acidic residues" evidence="6">
    <location>
        <begin position="257"/>
        <end position="282"/>
    </location>
</feature>
<dbReference type="OrthoDB" id="28455at2759"/>